<accession>A0A453GMC7</accession>
<reference evidence="2" key="2">
    <citation type="journal article" date="2017" name="Nat. Plants">
        <title>The Aegilops tauschii genome reveals multiple impacts of transposons.</title>
        <authorList>
            <person name="Zhao G."/>
            <person name="Zou C."/>
            <person name="Li K."/>
            <person name="Wang K."/>
            <person name="Li T."/>
            <person name="Gao L."/>
            <person name="Zhang X."/>
            <person name="Wang H."/>
            <person name="Yang Z."/>
            <person name="Liu X."/>
            <person name="Jiang W."/>
            <person name="Mao L."/>
            <person name="Kong X."/>
            <person name="Jiao Y."/>
            <person name="Jia J."/>
        </authorList>
    </citation>
    <scope>NUCLEOTIDE SEQUENCE [LARGE SCALE GENOMIC DNA]</scope>
    <source>
        <strain evidence="2">cv. AL8/78</strain>
    </source>
</reference>
<dbReference type="PANTHER" id="PTHR35545:SF27">
    <property type="entry name" value="FBD DOMAIN-CONTAINING PROTEIN"/>
    <property type="match status" value="1"/>
</dbReference>
<reference evidence="1" key="5">
    <citation type="journal article" date="2021" name="G3 (Bethesda)">
        <title>Aegilops tauschii genome assembly Aet v5.0 features greater sequence contiguity and improved annotation.</title>
        <authorList>
            <person name="Wang L."/>
            <person name="Zhu T."/>
            <person name="Rodriguez J.C."/>
            <person name="Deal K.R."/>
            <person name="Dubcovsky J."/>
            <person name="McGuire P.E."/>
            <person name="Lux T."/>
            <person name="Spannagl M."/>
            <person name="Mayer K.F.X."/>
            <person name="Baldrich P."/>
            <person name="Meyers B.C."/>
            <person name="Huo N."/>
            <person name="Gu Y.Q."/>
            <person name="Zhou H."/>
            <person name="Devos K.M."/>
            <person name="Bennetzen J.L."/>
            <person name="Unver T."/>
            <person name="Budak H."/>
            <person name="Gulick P.J."/>
            <person name="Galiba G."/>
            <person name="Kalapos B."/>
            <person name="Nelson D.R."/>
            <person name="Li P."/>
            <person name="You F.M."/>
            <person name="Luo M.C."/>
            <person name="Dvorak J."/>
        </authorList>
    </citation>
    <scope>NUCLEOTIDE SEQUENCE [LARGE SCALE GENOMIC DNA]</scope>
    <source>
        <strain evidence="1">cv. AL8/78</strain>
    </source>
</reference>
<reference evidence="1" key="4">
    <citation type="submission" date="2019-03" db="UniProtKB">
        <authorList>
            <consortium name="EnsemblPlants"/>
        </authorList>
    </citation>
    <scope>IDENTIFICATION</scope>
</reference>
<protein>
    <submittedName>
        <fullName evidence="1">Uncharacterized protein</fullName>
    </submittedName>
</protein>
<sequence length="165" mass="19327">MASWGVTPKIMRCNGGTGFSKLWMQPEMRQLLPAFCKLRKLSVRGIFVEFDLLWTTAFLLAAPCIEILHIEVWEHICDVDDKSRQLHTERRSPQWEMQFDGPKNRSMLERAPNLQMIILKGDERCEYCDALDTPRAVKFPKKGEQEMVVRRIRDGIFSPRIIFDK</sequence>
<organism evidence="1 2">
    <name type="scientific">Aegilops tauschii subsp. strangulata</name>
    <name type="common">Goatgrass</name>
    <dbReference type="NCBI Taxonomy" id="200361"/>
    <lineage>
        <taxon>Eukaryota</taxon>
        <taxon>Viridiplantae</taxon>
        <taxon>Streptophyta</taxon>
        <taxon>Embryophyta</taxon>
        <taxon>Tracheophyta</taxon>
        <taxon>Spermatophyta</taxon>
        <taxon>Magnoliopsida</taxon>
        <taxon>Liliopsida</taxon>
        <taxon>Poales</taxon>
        <taxon>Poaceae</taxon>
        <taxon>BOP clade</taxon>
        <taxon>Pooideae</taxon>
        <taxon>Triticodae</taxon>
        <taxon>Triticeae</taxon>
        <taxon>Triticinae</taxon>
        <taxon>Aegilops</taxon>
    </lineage>
</organism>
<dbReference type="PANTHER" id="PTHR35545">
    <property type="entry name" value="F-BOX DOMAIN-CONTAINING PROTEIN"/>
    <property type="match status" value="1"/>
</dbReference>
<proteinExistence type="predicted"/>
<dbReference type="Gramene" id="AET3Gv21118100.5">
    <property type="protein sequence ID" value="AET3Gv21118100.5"/>
    <property type="gene ID" value="AET3Gv21118100"/>
</dbReference>
<reference evidence="1" key="3">
    <citation type="journal article" date="2017" name="Nature">
        <title>Genome sequence of the progenitor of the wheat D genome Aegilops tauschii.</title>
        <authorList>
            <person name="Luo M.C."/>
            <person name="Gu Y.Q."/>
            <person name="Puiu D."/>
            <person name="Wang H."/>
            <person name="Twardziok S.O."/>
            <person name="Deal K.R."/>
            <person name="Huo N."/>
            <person name="Zhu T."/>
            <person name="Wang L."/>
            <person name="Wang Y."/>
            <person name="McGuire P.E."/>
            <person name="Liu S."/>
            <person name="Long H."/>
            <person name="Ramasamy R.K."/>
            <person name="Rodriguez J.C."/>
            <person name="Van S.L."/>
            <person name="Yuan L."/>
            <person name="Wang Z."/>
            <person name="Xia Z."/>
            <person name="Xiao L."/>
            <person name="Anderson O.D."/>
            <person name="Ouyang S."/>
            <person name="Liang Y."/>
            <person name="Zimin A.V."/>
            <person name="Pertea G."/>
            <person name="Qi P."/>
            <person name="Bennetzen J.L."/>
            <person name="Dai X."/>
            <person name="Dawson M.W."/>
            <person name="Muller H.G."/>
            <person name="Kugler K."/>
            <person name="Rivarola-Duarte L."/>
            <person name="Spannagl M."/>
            <person name="Mayer K.F.X."/>
            <person name="Lu F.H."/>
            <person name="Bevan M.W."/>
            <person name="Leroy P."/>
            <person name="Li P."/>
            <person name="You F.M."/>
            <person name="Sun Q."/>
            <person name="Liu Z."/>
            <person name="Lyons E."/>
            <person name="Wicker T."/>
            <person name="Salzberg S.L."/>
            <person name="Devos K.M."/>
            <person name="Dvorak J."/>
        </authorList>
    </citation>
    <scope>NUCLEOTIDE SEQUENCE [LARGE SCALE GENOMIC DNA]</scope>
    <source>
        <strain evidence="1">cv. AL8/78</strain>
    </source>
</reference>
<evidence type="ECO:0000313" key="2">
    <source>
        <dbReference type="Proteomes" id="UP000015105"/>
    </source>
</evidence>
<name>A0A453GMC7_AEGTS</name>
<reference evidence="2" key="1">
    <citation type="journal article" date="2014" name="Science">
        <title>Ancient hybridizations among the ancestral genomes of bread wheat.</title>
        <authorList>
            <consortium name="International Wheat Genome Sequencing Consortium,"/>
            <person name="Marcussen T."/>
            <person name="Sandve S.R."/>
            <person name="Heier L."/>
            <person name="Spannagl M."/>
            <person name="Pfeifer M."/>
            <person name="Jakobsen K.S."/>
            <person name="Wulff B.B."/>
            <person name="Steuernagel B."/>
            <person name="Mayer K.F."/>
            <person name="Olsen O.A."/>
        </authorList>
    </citation>
    <scope>NUCLEOTIDE SEQUENCE [LARGE SCALE GENOMIC DNA]</scope>
    <source>
        <strain evidence="2">cv. AL8/78</strain>
    </source>
</reference>
<evidence type="ECO:0000313" key="1">
    <source>
        <dbReference type="EnsemblPlants" id="AET3Gv21118100.5"/>
    </source>
</evidence>
<dbReference type="Proteomes" id="UP000015105">
    <property type="component" value="Chromosome 3D"/>
</dbReference>
<dbReference type="AlphaFoldDB" id="A0A453GMC7"/>
<dbReference type="EnsemblPlants" id="AET3Gv21118100.5">
    <property type="protein sequence ID" value="AET3Gv21118100.5"/>
    <property type="gene ID" value="AET3Gv21118100"/>
</dbReference>
<keyword evidence="2" id="KW-1185">Reference proteome</keyword>